<evidence type="ECO:0000313" key="3">
    <source>
        <dbReference type="Proteomes" id="UP000610760"/>
    </source>
</evidence>
<dbReference type="Proteomes" id="UP000610760">
    <property type="component" value="Unassembled WGS sequence"/>
</dbReference>
<comment type="caution">
    <text evidence="2">The sequence shown here is derived from an EMBL/GenBank/DDBJ whole genome shotgun (WGS) entry which is preliminary data.</text>
</comment>
<dbReference type="AlphaFoldDB" id="A0A926E2T0"/>
<reference evidence="2" key="1">
    <citation type="submission" date="2020-08" db="EMBL/GenBank/DDBJ databases">
        <title>Genome public.</title>
        <authorList>
            <person name="Liu C."/>
            <person name="Sun Q."/>
        </authorList>
    </citation>
    <scope>NUCLEOTIDE SEQUENCE</scope>
    <source>
        <strain evidence="2">NSJ-33</strain>
    </source>
</reference>
<dbReference type="RefSeq" id="WP_249293570.1">
    <property type="nucleotide sequence ID" value="NZ_JACRSV010000001.1"/>
</dbReference>
<dbReference type="EMBL" id="JACRSV010000001">
    <property type="protein sequence ID" value="MBC8558683.1"/>
    <property type="molecule type" value="Genomic_DNA"/>
</dbReference>
<evidence type="ECO:0000313" key="2">
    <source>
        <dbReference type="EMBL" id="MBC8558683.1"/>
    </source>
</evidence>
<gene>
    <name evidence="2" type="ORF">H8710_01235</name>
</gene>
<proteinExistence type="predicted"/>
<feature type="coiled-coil region" evidence="1">
    <location>
        <begin position="69"/>
        <end position="96"/>
    </location>
</feature>
<protein>
    <submittedName>
        <fullName evidence="2">ATPase</fullName>
    </submittedName>
</protein>
<organism evidence="2 3">
    <name type="scientific">Fumia xinanensis</name>
    <dbReference type="NCBI Taxonomy" id="2763659"/>
    <lineage>
        <taxon>Bacteria</taxon>
        <taxon>Bacillati</taxon>
        <taxon>Bacillota</taxon>
        <taxon>Clostridia</taxon>
        <taxon>Eubacteriales</taxon>
        <taxon>Oscillospiraceae</taxon>
        <taxon>Fumia</taxon>
    </lineage>
</organism>
<name>A0A926E2T0_9FIRM</name>
<sequence>MNNNIDSILMMMEEMLDSAWSIPMSHGKCMVDVDKFRELVEDIRLHLPVEISKAQEIVNDRKIILDDAKKEAEMVIRVAEERAKKLTDQNEIVKQAQAKANEILSNSQLQARELKKATSDYVDAMLRASEEQLSKNLNELRSKRQAIKVNKLG</sequence>
<keyword evidence="3" id="KW-1185">Reference proteome</keyword>
<accession>A0A926E2T0</accession>
<keyword evidence="1" id="KW-0175">Coiled coil</keyword>
<evidence type="ECO:0000256" key="1">
    <source>
        <dbReference type="SAM" id="Coils"/>
    </source>
</evidence>